<evidence type="ECO:0000313" key="7">
    <source>
        <dbReference type="EMBL" id="SDE37495.1"/>
    </source>
</evidence>
<accession>A0A1G7CGE3</accession>
<dbReference type="GO" id="GO:0005886">
    <property type="term" value="C:plasma membrane"/>
    <property type="evidence" value="ECO:0007669"/>
    <property type="project" value="TreeGrafter"/>
</dbReference>
<dbReference type="GO" id="GO:0008360">
    <property type="term" value="P:regulation of cell shape"/>
    <property type="evidence" value="ECO:0007669"/>
    <property type="project" value="UniProtKB-KW"/>
</dbReference>
<evidence type="ECO:0000256" key="4">
    <source>
        <dbReference type="ARBA" id="ARBA00032089"/>
    </source>
</evidence>
<dbReference type="InterPro" id="IPR055342">
    <property type="entry name" value="MreC_beta-barrel_core"/>
</dbReference>
<dbReference type="Gene3D" id="2.40.10.350">
    <property type="entry name" value="Rod shape-determining protein MreC, domain 2"/>
    <property type="match status" value="1"/>
</dbReference>
<dbReference type="Pfam" id="PF04085">
    <property type="entry name" value="MreC"/>
    <property type="match status" value="1"/>
</dbReference>
<gene>
    <name evidence="7" type="ORF">SAMN05421855_101320</name>
</gene>
<sequence length="274" mass="30862">MQQILFFFIRNKNFLLFAVLFLFSFVLTVQSHSFHSTKFMSSANFLSGGIFTFKTNINTYFGLEEENKKLIQENVFLRKELEAYKMDAAGKAPDTSTLHSKYRFIDAQVINNSYSKTKNILTIQKGASDSVSIDMGVITSNGIVGIVNNVSKNYATVQSILNTNSQINARVKNSNHFGSLTWDTKKPNVAQLNDINRLASVKVGDTIITDGKSTIFPEGLFIGTIKAFELGENDNYNLDVQLFTDMTNLKHVYVIENKDAEEIQSLEKESEDEQ</sequence>
<dbReference type="STRING" id="227084.SAMN05421855_101320"/>
<dbReference type="EMBL" id="FNBA01000001">
    <property type="protein sequence ID" value="SDE37495.1"/>
    <property type="molecule type" value="Genomic_DNA"/>
</dbReference>
<keyword evidence="8" id="KW-1185">Reference proteome</keyword>
<comment type="similarity">
    <text evidence="1">Belongs to the MreC family.</text>
</comment>
<dbReference type="Proteomes" id="UP000199321">
    <property type="component" value="Unassembled WGS sequence"/>
</dbReference>
<keyword evidence="5" id="KW-0175">Coiled coil</keyword>
<feature type="coiled-coil region" evidence="5">
    <location>
        <begin position="60"/>
        <end position="87"/>
    </location>
</feature>
<dbReference type="Gene3D" id="2.40.10.340">
    <property type="entry name" value="Rod shape-determining protein MreC, domain 1"/>
    <property type="match status" value="1"/>
</dbReference>
<dbReference type="InterPro" id="IPR042175">
    <property type="entry name" value="Cell/Rod_MreC_2"/>
</dbReference>
<dbReference type="AlphaFoldDB" id="A0A1G7CGE3"/>
<evidence type="ECO:0000256" key="2">
    <source>
        <dbReference type="ARBA" id="ARBA00013855"/>
    </source>
</evidence>
<dbReference type="InterPro" id="IPR042177">
    <property type="entry name" value="Cell/Rod_1"/>
</dbReference>
<evidence type="ECO:0000313" key="8">
    <source>
        <dbReference type="Proteomes" id="UP000199321"/>
    </source>
</evidence>
<feature type="domain" description="Rod shape-determining protein MreC beta-barrel core" evidence="6">
    <location>
        <begin position="109"/>
        <end position="256"/>
    </location>
</feature>
<dbReference type="OrthoDB" id="9811827at2"/>
<proteinExistence type="inferred from homology"/>
<organism evidence="7 8">
    <name type="scientific">Ulvibacter litoralis</name>
    <dbReference type="NCBI Taxonomy" id="227084"/>
    <lineage>
        <taxon>Bacteria</taxon>
        <taxon>Pseudomonadati</taxon>
        <taxon>Bacteroidota</taxon>
        <taxon>Flavobacteriia</taxon>
        <taxon>Flavobacteriales</taxon>
        <taxon>Flavobacteriaceae</taxon>
        <taxon>Ulvibacter</taxon>
    </lineage>
</organism>
<evidence type="ECO:0000256" key="3">
    <source>
        <dbReference type="ARBA" id="ARBA00022960"/>
    </source>
</evidence>
<keyword evidence="3" id="KW-0133">Cell shape</keyword>
<dbReference type="RefSeq" id="WP_093139666.1">
    <property type="nucleotide sequence ID" value="NZ_BMWO01000001.1"/>
</dbReference>
<dbReference type="PANTHER" id="PTHR34138">
    <property type="entry name" value="CELL SHAPE-DETERMINING PROTEIN MREC"/>
    <property type="match status" value="1"/>
</dbReference>
<dbReference type="InterPro" id="IPR007221">
    <property type="entry name" value="MreC"/>
</dbReference>
<protein>
    <recommendedName>
        <fullName evidence="2">Cell shape-determining protein MreC</fullName>
    </recommendedName>
    <alternativeName>
        <fullName evidence="4">Cell shape protein MreC</fullName>
    </alternativeName>
</protein>
<evidence type="ECO:0000259" key="6">
    <source>
        <dbReference type="Pfam" id="PF04085"/>
    </source>
</evidence>
<name>A0A1G7CGE3_9FLAO</name>
<reference evidence="7 8" key="1">
    <citation type="submission" date="2016-10" db="EMBL/GenBank/DDBJ databases">
        <authorList>
            <person name="de Groot N.N."/>
        </authorList>
    </citation>
    <scope>NUCLEOTIDE SEQUENCE [LARGE SCALE GENOMIC DNA]</scope>
    <source>
        <strain evidence="7 8">DSM 16195</strain>
    </source>
</reference>
<dbReference type="PANTHER" id="PTHR34138:SF1">
    <property type="entry name" value="CELL SHAPE-DETERMINING PROTEIN MREC"/>
    <property type="match status" value="1"/>
</dbReference>
<evidence type="ECO:0000256" key="5">
    <source>
        <dbReference type="SAM" id="Coils"/>
    </source>
</evidence>
<evidence type="ECO:0000256" key="1">
    <source>
        <dbReference type="ARBA" id="ARBA00009369"/>
    </source>
</evidence>
<dbReference type="NCBIfam" id="NF010532">
    <property type="entry name" value="PRK13922.9-3"/>
    <property type="match status" value="1"/>
</dbReference>